<proteinExistence type="predicted"/>
<dbReference type="EMBL" id="BAABFN010000005">
    <property type="protein sequence ID" value="GAA4313730.1"/>
    <property type="molecule type" value="Genomic_DNA"/>
</dbReference>
<dbReference type="PANTHER" id="PTHR30565:SF9">
    <property type="entry name" value="PROTEIN YCIF"/>
    <property type="match status" value="1"/>
</dbReference>
<dbReference type="InterPro" id="IPR012347">
    <property type="entry name" value="Ferritin-like"/>
</dbReference>
<evidence type="ECO:0000313" key="1">
    <source>
        <dbReference type="EMBL" id="GAA4313730.1"/>
    </source>
</evidence>
<dbReference type="CDD" id="cd07909">
    <property type="entry name" value="YciF"/>
    <property type="match status" value="1"/>
</dbReference>
<reference evidence="2" key="1">
    <citation type="journal article" date="2019" name="Int. J. Syst. Evol. Microbiol.">
        <title>The Global Catalogue of Microorganisms (GCM) 10K type strain sequencing project: providing services to taxonomists for standard genome sequencing and annotation.</title>
        <authorList>
            <consortium name="The Broad Institute Genomics Platform"/>
            <consortium name="The Broad Institute Genome Sequencing Center for Infectious Disease"/>
            <person name="Wu L."/>
            <person name="Ma J."/>
        </authorList>
    </citation>
    <scope>NUCLEOTIDE SEQUENCE [LARGE SCALE GENOMIC DNA]</scope>
    <source>
        <strain evidence="2">JCM 17664</strain>
    </source>
</reference>
<evidence type="ECO:0000313" key="2">
    <source>
        <dbReference type="Proteomes" id="UP001501207"/>
    </source>
</evidence>
<dbReference type="PANTHER" id="PTHR30565">
    <property type="entry name" value="PROTEIN YCIF"/>
    <property type="match status" value="1"/>
</dbReference>
<dbReference type="Gene3D" id="1.20.1260.10">
    <property type="match status" value="1"/>
</dbReference>
<keyword evidence="2" id="KW-1185">Reference proteome</keyword>
<dbReference type="InterPro" id="IPR009078">
    <property type="entry name" value="Ferritin-like_SF"/>
</dbReference>
<comment type="caution">
    <text evidence="1">The sequence shown here is derived from an EMBL/GenBank/DDBJ whole genome shotgun (WGS) entry which is preliminary data.</text>
</comment>
<sequence length="179" mass="20021">MDTQHTGSTVTPEMKELPLHRFFLLALQDMYWAENHLVESLPEMVEAATSPEVKQLINDHLEETMGQVSRLNNIFIMLDENPKEKKCKAMAGLIREASDIIDETDKGTAVRDAAIIMAAQKVEHYEIASYGSLQTFAEMMGHGEVAMLLGATLEEEKEADKKLTALAESDINEQALQQE</sequence>
<accession>A0ABP8FZ60</accession>
<dbReference type="Pfam" id="PF05974">
    <property type="entry name" value="DUF892"/>
    <property type="match status" value="1"/>
</dbReference>
<dbReference type="RefSeq" id="WP_344979647.1">
    <property type="nucleotide sequence ID" value="NZ_BAABFN010000005.1"/>
</dbReference>
<protein>
    <submittedName>
        <fullName evidence="1">Ferritin-like domain-containing protein</fullName>
    </submittedName>
</protein>
<dbReference type="InterPro" id="IPR047114">
    <property type="entry name" value="YciF"/>
</dbReference>
<dbReference type="Proteomes" id="UP001501207">
    <property type="component" value="Unassembled WGS sequence"/>
</dbReference>
<dbReference type="SUPFAM" id="SSF47240">
    <property type="entry name" value="Ferritin-like"/>
    <property type="match status" value="1"/>
</dbReference>
<name>A0ABP8FZ60_9BACT</name>
<gene>
    <name evidence="1" type="ORF">GCM10023143_24180</name>
</gene>
<organism evidence="1 2">
    <name type="scientific">Compostibacter hankyongensis</name>
    <dbReference type="NCBI Taxonomy" id="1007089"/>
    <lineage>
        <taxon>Bacteria</taxon>
        <taxon>Pseudomonadati</taxon>
        <taxon>Bacteroidota</taxon>
        <taxon>Chitinophagia</taxon>
        <taxon>Chitinophagales</taxon>
        <taxon>Chitinophagaceae</taxon>
        <taxon>Compostibacter</taxon>
    </lineage>
</organism>
<dbReference type="InterPro" id="IPR010287">
    <property type="entry name" value="DUF892_YciF-like"/>
</dbReference>